<dbReference type="RefSeq" id="WP_024774670.1">
    <property type="nucleotide sequence ID" value="NZ_CP054051.1"/>
</dbReference>
<dbReference type="Proteomes" id="UP000509513">
    <property type="component" value="Chromosome"/>
</dbReference>
<organism evidence="1 2">
    <name type="scientific">Aliarcobacter cibarius</name>
    <dbReference type="NCBI Taxonomy" id="255507"/>
    <lineage>
        <taxon>Bacteria</taxon>
        <taxon>Pseudomonadati</taxon>
        <taxon>Campylobacterota</taxon>
        <taxon>Epsilonproteobacteria</taxon>
        <taxon>Campylobacterales</taxon>
        <taxon>Arcobacteraceae</taxon>
        <taxon>Aliarcobacter</taxon>
    </lineage>
</organism>
<protein>
    <submittedName>
        <fullName evidence="1">Uncharacterized protein</fullName>
    </submittedName>
</protein>
<dbReference type="AlphaFoldDB" id="A0A7L5JRB2"/>
<evidence type="ECO:0000313" key="1">
    <source>
        <dbReference type="EMBL" id="QKJ27774.1"/>
    </source>
</evidence>
<gene>
    <name evidence="1" type="ORF">ACBT_1879</name>
</gene>
<name>A0A7L5JRB2_9BACT</name>
<dbReference type="EMBL" id="CP054051">
    <property type="protein sequence ID" value="QKJ27774.1"/>
    <property type="molecule type" value="Genomic_DNA"/>
</dbReference>
<dbReference type="KEGG" id="acib:ACBT_1879"/>
<evidence type="ECO:0000313" key="2">
    <source>
        <dbReference type="Proteomes" id="UP000509513"/>
    </source>
</evidence>
<sequence length="125" mass="14545">MSRLILIFFFLFSFSYSNDIYKAFAVAIYDENNHGENIQHSKITQNDYNEICYTKIAIFGKVSNNSKIDINIGTSLGNLENKIPLTNNKNIVIGYEYTFKHYTVDKGYIEVRVDNKLYDSKVYVK</sequence>
<accession>A0A7L5JRB2</accession>
<proteinExistence type="predicted"/>
<dbReference type="OrthoDB" id="5344177at2"/>
<reference evidence="1 2" key="1">
    <citation type="submission" date="2020-05" db="EMBL/GenBank/DDBJ databases">
        <title>Complete genome sequencing of Campylobacter and Arcobacter type strains.</title>
        <authorList>
            <person name="Miller W.G."/>
            <person name="Yee E."/>
        </authorList>
    </citation>
    <scope>NUCLEOTIDE SEQUENCE [LARGE SCALE GENOMIC DNA]</scope>
    <source>
        <strain evidence="1 2">LMG 21996</strain>
    </source>
</reference>